<protein>
    <submittedName>
        <fullName evidence="2">11988_t:CDS:1</fullName>
    </submittedName>
</protein>
<organism evidence="2 3">
    <name type="scientific">Diversispora eburnea</name>
    <dbReference type="NCBI Taxonomy" id="1213867"/>
    <lineage>
        <taxon>Eukaryota</taxon>
        <taxon>Fungi</taxon>
        <taxon>Fungi incertae sedis</taxon>
        <taxon>Mucoromycota</taxon>
        <taxon>Glomeromycotina</taxon>
        <taxon>Glomeromycetes</taxon>
        <taxon>Diversisporales</taxon>
        <taxon>Diversisporaceae</taxon>
        <taxon>Diversispora</taxon>
    </lineage>
</organism>
<dbReference type="EMBL" id="CAJVPK010000795">
    <property type="protein sequence ID" value="CAG8549801.1"/>
    <property type="molecule type" value="Genomic_DNA"/>
</dbReference>
<comment type="caution">
    <text evidence="2">The sequence shown here is derived from an EMBL/GenBank/DDBJ whole genome shotgun (WGS) entry which is preliminary data.</text>
</comment>
<accession>A0A9N9B1F9</accession>
<reference evidence="2" key="1">
    <citation type="submission" date="2021-06" db="EMBL/GenBank/DDBJ databases">
        <authorList>
            <person name="Kallberg Y."/>
            <person name="Tangrot J."/>
            <person name="Rosling A."/>
        </authorList>
    </citation>
    <scope>NUCLEOTIDE SEQUENCE</scope>
    <source>
        <strain evidence="2">AZ414A</strain>
    </source>
</reference>
<feature type="compositionally biased region" description="Pro residues" evidence="1">
    <location>
        <begin position="1"/>
        <end position="12"/>
    </location>
</feature>
<evidence type="ECO:0000313" key="3">
    <source>
        <dbReference type="Proteomes" id="UP000789706"/>
    </source>
</evidence>
<name>A0A9N9B1F9_9GLOM</name>
<keyword evidence="3" id="KW-1185">Reference proteome</keyword>
<evidence type="ECO:0000256" key="1">
    <source>
        <dbReference type="SAM" id="MobiDB-lite"/>
    </source>
</evidence>
<gene>
    <name evidence="2" type="ORF">DEBURN_LOCUS7041</name>
</gene>
<feature type="non-terminal residue" evidence="2">
    <location>
        <position position="127"/>
    </location>
</feature>
<sequence>GCKSPGPEPPGPRAKTDWTCSCKTGPRTSSGPAISFNISIQTRGQASGLFKKQAVADVQLAKVVLRKNVNVGGEDRVRMTNKVVRKEEIQYCHLRCGRIRLVECGHELVENKIRNRKKKWNKRVQKE</sequence>
<feature type="region of interest" description="Disordered" evidence="1">
    <location>
        <begin position="1"/>
        <end position="20"/>
    </location>
</feature>
<dbReference type="AlphaFoldDB" id="A0A9N9B1F9"/>
<dbReference type="Proteomes" id="UP000789706">
    <property type="component" value="Unassembled WGS sequence"/>
</dbReference>
<evidence type="ECO:0000313" key="2">
    <source>
        <dbReference type="EMBL" id="CAG8549801.1"/>
    </source>
</evidence>
<proteinExistence type="predicted"/>